<feature type="binding site" evidence="7">
    <location>
        <position position="154"/>
    </location>
    <ligand>
        <name>Zn(2+)</name>
        <dbReference type="ChEBI" id="CHEBI:29105"/>
    </ligand>
</feature>
<sequence length="256" mass="27638">MSHTSESHGFHLAALPILANLIRRALAWAFAPAFALASALASVIASATTANLDEPDATLAKIFSANAQWARGVNTADPDFFKKSAKGPQTPKVLWIGCSDSRVPESVITASRPGDIFVHRNIANQIHPSDDSALAAITYAVAHVHVEHILVVGHTHCGGVDAALKAVAGAEETELVISRWLTPLVELARKLDSEASSDPLTRLVEESVRVQVENVANSEPVREVWEAQKNLWVHGLVYELETGRLRDLKVTKGRQS</sequence>
<keyword evidence="5 8" id="KW-0456">Lyase</keyword>
<comment type="function">
    <text evidence="8">Reversible hydration of carbon dioxide.</text>
</comment>
<dbReference type="Proteomes" id="UP001201163">
    <property type="component" value="Unassembled WGS sequence"/>
</dbReference>
<dbReference type="SMART" id="SM00947">
    <property type="entry name" value="Pro_CA"/>
    <property type="match status" value="1"/>
</dbReference>
<dbReference type="GO" id="GO:0008270">
    <property type="term" value="F:zinc ion binding"/>
    <property type="evidence" value="ECO:0007669"/>
    <property type="project" value="UniProtKB-UniRule"/>
</dbReference>
<evidence type="ECO:0000313" key="11">
    <source>
        <dbReference type="Proteomes" id="UP001201163"/>
    </source>
</evidence>
<dbReference type="InterPro" id="IPR036874">
    <property type="entry name" value="Carbonic_anhydrase_sf"/>
</dbReference>
<dbReference type="EMBL" id="JAKELL010000094">
    <property type="protein sequence ID" value="KAH8982967.1"/>
    <property type="molecule type" value="Genomic_DNA"/>
</dbReference>
<keyword evidence="3 7" id="KW-0479">Metal-binding</keyword>
<comment type="similarity">
    <text evidence="1 8">Belongs to the beta-class carbonic anhydrase family.</text>
</comment>
<dbReference type="GO" id="GO:0071244">
    <property type="term" value="P:cellular response to carbon dioxide"/>
    <property type="evidence" value="ECO:0007669"/>
    <property type="project" value="TreeGrafter"/>
</dbReference>
<dbReference type="AlphaFoldDB" id="A0AAD4L2R9"/>
<dbReference type="EC" id="4.2.1.1" evidence="2 8"/>
<reference evidence="9" key="1">
    <citation type="submission" date="2022-01" db="EMBL/GenBank/DDBJ databases">
        <title>Comparative genomics reveals a dynamic genome evolution in the ectomycorrhizal milk-cap (Lactarius) mushrooms.</title>
        <authorList>
            <consortium name="DOE Joint Genome Institute"/>
            <person name="Lebreton A."/>
            <person name="Tang N."/>
            <person name="Kuo A."/>
            <person name="LaButti K."/>
            <person name="Drula E."/>
            <person name="Barry K."/>
            <person name="Clum A."/>
            <person name="Lipzen A."/>
            <person name="Mousain D."/>
            <person name="Ng V."/>
            <person name="Wang R."/>
            <person name="Wang X."/>
            <person name="Dai Y."/>
            <person name="Henrissat B."/>
            <person name="Grigoriev I.V."/>
            <person name="Guerin-Laguette A."/>
            <person name="Yu F."/>
            <person name="Martin F.M."/>
        </authorList>
    </citation>
    <scope>NUCLEOTIDE SEQUENCE</scope>
    <source>
        <strain evidence="9">QP</strain>
    </source>
</reference>
<dbReference type="CDD" id="cd00883">
    <property type="entry name" value="beta_CA_cladeA"/>
    <property type="match status" value="1"/>
</dbReference>
<feature type="binding site" evidence="7">
    <location>
        <position position="157"/>
    </location>
    <ligand>
        <name>Zn(2+)</name>
        <dbReference type="ChEBI" id="CHEBI:29105"/>
    </ligand>
</feature>
<dbReference type="PANTHER" id="PTHR11002">
    <property type="entry name" value="CARBONIC ANHYDRASE"/>
    <property type="match status" value="1"/>
</dbReference>
<comment type="catalytic activity">
    <reaction evidence="6 8">
        <text>hydrogencarbonate + H(+) = CO2 + H2O</text>
        <dbReference type="Rhea" id="RHEA:10748"/>
        <dbReference type="ChEBI" id="CHEBI:15377"/>
        <dbReference type="ChEBI" id="CHEBI:15378"/>
        <dbReference type="ChEBI" id="CHEBI:16526"/>
        <dbReference type="ChEBI" id="CHEBI:17544"/>
        <dbReference type="EC" id="4.2.1.1"/>
    </reaction>
</comment>
<evidence type="ECO:0000256" key="5">
    <source>
        <dbReference type="ARBA" id="ARBA00023239"/>
    </source>
</evidence>
<evidence type="ECO:0000256" key="7">
    <source>
        <dbReference type="PIRSR" id="PIRSR601765-1"/>
    </source>
</evidence>
<evidence type="ECO:0000313" key="9">
    <source>
        <dbReference type="EMBL" id="KAH8977682.1"/>
    </source>
</evidence>
<dbReference type="GO" id="GO:0034599">
    <property type="term" value="P:cellular response to oxidative stress"/>
    <property type="evidence" value="ECO:0007669"/>
    <property type="project" value="TreeGrafter"/>
</dbReference>
<keyword evidence="4 7" id="KW-0862">Zinc</keyword>
<dbReference type="GO" id="GO:0004089">
    <property type="term" value="F:carbonate dehydratase activity"/>
    <property type="evidence" value="ECO:0007669"/>
    <property type="project" value="UniProtKB-UniRule"/>
</dbReference>
<evidence type="ECO:0000313" key="10">
    <source>
        <dbReference type="EMBL" id="KAH8982967.1"/>
    </source>
</evidence>
<gene>
    <name evidence="10" type="ORF">EDB92DRAFT_1951987</name>
    <name evidence="9" type="ORF">EDB92DRAFT_1996032</name>
</gene>
<dbReference type="Gene3D" id="3.40.1050.10">
    <property type="entry name" value="Carbonic anhydrase"/>
    <property type="match status" value="1"/>
</dbReference>
<feature type="binding site" evidence="7">
    <location>
        <position position="100"/>
    </location>
    <ligand>
        <name>Zn(2+)</name>
        <dbReference type="ChEBI" id="CHEBI:29105"/>
    </ligand>
</feature>
<name>A0AAD4L2R9_9AGAM</name>
<dbReference type="InterPro" id="IPR001765">
    <property type="entry name" value="Carbonic_anhydrase"/>
</dbReference>
<comment type="caution">
    <text evidence="9">The sequence shown here is derived from an EMBL/GenBank/DDBJ whole genome shotgun (WGS) entry which is preliminary data.</text>
</comment>
<evidence type="ECO:0000256" key="1">
    <source>
        <dbReference type="ARBA" id="ARBA00006217"/>
    </source>
</evidence>
<dbReference type="Pfam" id="PF00484">
    <property type="entry name" value="Pro_CA"/>
    <property type="match status" value="1"/>
</dbReference>
<feature type="binding site" evidence="7">
    <location>
        <position position="98"/>
    </location>
    <ligand>
        <name>Zn(2+)</name>
        <dbReference type="ChEBI" id="CHEBI:29105"/>
    </ligand>
</feature>
<dbReference type="SUPFAM" id="SSF53056">
    <property type="entry name" value="beta-carbonic anhydrase, cab"/>
    <property type="match status" value="1"/>
</dbReference>
<protein>
    <recommendedName>
        <fullName evidence="2 8">Carbonic anhydrase</fullName>
        <ecNumber evidence="2 8">4.2.1.1</ecNumber>
    </recommendedName>
    <alternativeName>
        <fullName evidence="8">Carbonate dehydratase</fullName>
    </alternativeName>
</protein>
<keyword evidence="11" id="KW-1185">Reference proteome</keyword>
<evidence type="ECO:0000256" key="4">
    <source>
        <dbReference type="ARBA" id="ARBA00022833"/>
    </source>
</evidence>
<comment type="cofactor">
    <cofactor evidence="7">
        <name>Zn(2+)</name>
        <dbReference type="ChEBI" id="CHEBI:29105"/>
    </cofactor>
    <text evidence="7">Binds 1 zinc ion per subunit.</text>
</comment>
<organism evidence="9 11">
    <name type="scientific">Lactarius akahatsu</name>
    <dbReference type="NCBI Taxonomy" id="416441"/>
    <lineage>
        <taxon>Eukaryota</taxon>
        <taxon>Fungi</taxon>
        <taxon>Dikarya</taxon>
        <taxon>Basidiomycota</taxon>
        <taxon>Agaricomycotina</taxon>
        <taxon>Agaricomycetes</taxon>
        <taxon>Russulales</taxon>
        <taxon>Russulaceae</taxon>
        <taxon>Lactarius</taxon>
    </lineage>
</organism>
<evidence type="ECO:0000256" key="8">
    <source>
        <dbReference type="RuleBase" id="RU003956"/>
    </source>
</evidence>
<evidence type="ECO:0000256" key="3">
    <source>
        <dbReference type="ARBA" id="ARBA00022723"/>
    </source>
</evidence>
<dbReference type="EMBL" id="JAKELL010000286">
    <property type="protein sequence ID" value="KAH8977682.1"/>
    <property type="molecule type" value="Genomic_DNA"/>
</dbReference>
<dbReference type="PANTHER" id="PTHR11002:SF76">
    <property type="entry name" value="CARBONIC ANHYDRASE"/>
    <property type="match status" value="1"/>
</dbReference>
<proteinExistence type="inferred from homology"/>
<evidence type="ECO:0000256" key="2">
    <source>
        <dbReference type="ARBA" id="ARBA00012925"/>
    </source>
</evidence>
<accession>A0AAD4L2R9</accession>
<evidence type="ECO:0000256" key="6">
    <source>
        <dbReference type="ARBA" id="ARBA00048348"/>
    </source>
</evidence>